<dbReference type="InterPro" id="IPR036259">
    <property type="entry name" value="MFS_trans_sf"/>
</dbReference>
<feature type="transmembrane region" description="Helical" evidence="6">
    <location>
        <begin position="406"/>
        <end position="426"/>
    </location>
</feature>
<dbReference type="Gene3D" id="1.20.1250.20">
    <property type="entry name" value="MFS general substrate transporter like domains"/>
    <property type="match status" value="1"/>
</dbReference>
<keyword evidence="3 6" id="KW-1133">Transmembrane helix</keyword>
<evidence type="ECO:0000313" key="8">
    <source>
        <dbReference type="EMBL" id="KAF7679913.1"/>
    </source>
</evidence>
<gene>
    <name evidence="8" type="ORF">GT037_001564</name>
</gene>
<proteinExistence type="predicted"/>
<dbReference type="RefSeq" id="XP_038789903.1">
    <property type="nucleotide sequence ID" value="XM_038926611.1"/>
</dbReference>
<feature type="transmembrane region" description="Helical" evidence="6">
    <location>
        <begin position="178"/>
        <end position="196"/>
    </location>
</feature>
<feature type="non-terminal residue" evidence="8">
    <location>
        <position position="1"/>
    </location>
</feature>
<comment type="caution">
    <text evidence="8">The sequence shown here is derived from an EMBL/GenBank/DDBJ whole genome shotgun (WGS) entry which is preliminary data.</text>
</comment>
<evidence type="ECO:0000259" key="7">
    <source>
        <dbReference type="PROSITE" id="PS50850"/>
    </source>
</evidence>
<dbReference type="InterPro" id="IPR011701">
    <property type="entry name" value="MFS"/>
</dbReference>
<dbReference type="InterPro" id="IPR020846">
    <property type="entry name" value="MFS_dom"/>
</dbReference>
<feature type="transmembrane region" description="Helical" evidence="6">
    <location>
        <begin position="233"/>
        <end position="255"/>
    </location>
</feature>
<feature type="transmembrane region" description="Helical" evidence="6">
    <location>
        <begin position="499"/>
        <end position="519"/>
    </location>
</feature>
<evidence type="ECO:0000313" key="9">
    <source>
        <dbReference type="Proteomes" id="UP000596902"/>
    </source>
</evidence>
<evidence type="ECO:0000256" key="4">
    <source>
        <dbReference type="ARBA" id="ARBA00023136"/>
    </source>
</evidence>
<dbReference type="Pfam" id="PF07690">
    <property type="entry name" value="MFS_1"/>
    <property type="match status" value="1"/>
</dbReference>
<dbReference type="AlphaFoldDB" id="A0A8H7BAS8"/>
<sequence length="685" mass="74372">MTSKLESLPNELLDLMFQLTPDRTTLHSLCLVSRSINRLATAHLYTHITLLGDDFKYLRPLALLFWTSAPHREAVRSFAVHHAYGGNLDPWPKHVRQEELKEGELEGIIRWNVETYVNKGDWERWYEETPSAKWKRSEGFWRSFIAICLPLLLSALEGSVTNTALPTISEALDLGTKFSWVATAFLLASTIFQPLYSQFGDMWGRKMPMMAAVAVFAIGSAICGGAQNGAVLIAGRIVQGLGTGGIDLFAEIILCDIVPLRKRGPYLAIKHVAFAIGTTLGPLLGGVFAEHGWRWCFLINIPVCAISLVVIWLWLNVGGGIDTAEVSIKEELKKVDYVGSGMLTGSVLMVLVALSTGGAPKPWSHSSVVVPMVFGVLGLVGFGFWERCSYCNYPIMPPHIFSNRTTNIAFALTTMHGFLTYGFQFYLPPFFQAVKGSSPTQSGVEVMPTTLVVVVLAAVGGPLLSFWGRYKPMHIVGFSLTTLGLGLCILLEANTSIGVWLTLQLVTAAGLGIVISTMLPAVQVKLPESTTGASAGSWAFLRGTGSLFGVAIPGAVFNVRFASLLPTISSESARAKLANGQAYQRATASFIATQATFPIIKAEVVNAFTKSLKCVWIVFAILAGLGFCLTWFEKEYKMRQELNTAYGLKPKKVAGSAKASPSGMDTGVVTPEDVDEEELGTKPIR</sequence>
<feature type="region of interest" description="Disordered" evidence="5">
    <location>
        <begin position="652"/>
        <end position="685"/>
    </location>
</feature>
<dbReference type="GeneID" id="62199789"/>
<protein>
    <submittedName>
        <fullName evidence="8">Mfs general substrate transporter</fullName>
    </submittedName>
</protein>
<name>A0A8H7BAS8_9PLEO</name>
<keyword evidence="4 6" id="KW-0472">Membrane</keyword>
<dbReference type="PANTHER" id="PTHR23501:SF168">
    <property type="entry name" value="MAJOR FACILITATOR SUPERFAMILY (MFS) PROFILE DOMAIN-CONTAINING PROTEIN"/>
    <property type="match status" value="1"/>
</dbReference>
<dbReference type="PANTHER" id="PTHR23501">
    <property type="entry name" value="MAJOR FACILITATOR SUPERFAMILY"/>
    <property type="match status" value="1"/>
</dbReference>
<feature type="transmembrane region" description="Helical" evidence="6">
    <location>
        <begin position="446"/>
        <end position="468"/>
    </location>
</feature>
<feature type="transmembrane region" description="Helical" evidence="6">
    <location>
        <begin position="267"/>
        <end position="289"/>
    </location>
</feature>
<dbReference type="Gene3D" id="1.20.1720.10">
    <property type="entry name" value="Multidrug resistance protein D"/>
    <property type="match status" value="1"/>
</dbReference>
<feature type="transmembrane region" description="Helical" evidence="6">
    <location>
        <begin position="335"/>
        <end position="356"/>
    </location>
</feature>
<feature type="transmembrane region" description="Helical" evidence="6">
    <location>
        <begin position="295"/>
        <end position="315"/>
    </location>
</feature>
<dbReference type="SUPFAM" id="SSF103473">
    <property type="entry name" value="MFS general substrate transporter"/>
    <property type="match status" value="1"/>
</dbReference>
<dbReference type="FunFam" id="1.20.1720.10:FF:000037">
    <property type="entry name" value="WGS project CABT00000000 data, contig 2.4"/>
    <property type="match status" value="1"/>
</dbReference>
<dbReference type="PROSITE" id="PS50850">
    <property type="entry name" value="MFS"/>
    <property type="match status" value="1"/>
</dbReference>
<evidence type="ECO:0000256" key="1">
    <source>
        <dbReference type="ARBA" id="ARBA00004141"/>
    </source>
</evidence>
<feature type="transmembrane region" description="Helical" evidence="6">
    <location>
        <begin position="475"/>
        <end position="493"/>
    </location>
</feature>
<dbReference type="CDD" id="cd17502">
    <property type="entry name" value="MFS_Azr1_MDR_like"/>
    <property type="match status" value="1"/>
</dbReference>
<accession>A0A8H7BAS8</accession>
<evidence type="ECO:0000256" key="3">
    <source>
        <dbReference type="ARBA" id="ARBA00022989"/>
    </source>
</evidence>
<organism evidence="8 9">
    <name type="scientific">Alternaria burnsii</name>
    <dbReference type="NCBI Taxonomy" id="1187904"/>
    <lineage>
        <taxon>Eukaryota</taxon>
        <taxon>Fungi</taxon>
        <taxon>Dikarya</taxon>
        <taxon>Ascomycota</taxon>
        <taxon>Pezizomycotina</taxon>
        <taxon>Dothideomycetes</taxon>
        <taxon>Pleosporomycetidae</taxon>
        <taxon>Pleosporales</taxon>
        <taxon>Pleosporineae</taxon>
        <taxon>Pleosporaceae</taxon>
        <taxon>Alternaria</taxon>
        <taxon>Alternaria sect. Alternaria</taxon>
    </lineage>
</organism>
<dbReference type="Proteomes" id="UP000596902">
    <property type="component" value="Unassembled WGS sequence"/>
</dbReference>
<feature type="transmembrane region" description="Helical" evidence="6">
    <location>
        <begin position="208"/>
        <end position="227"/>
    </location>
</feature>
<feature type="domain" description="Major facilitator superfamily (MFS) profile" evidence="7">
    <location>
        <begin position="143"/>
        <end position="638"/>
    </location>
</feature>
<dbReference type="GO" id="GO:0022857">
    <property type="term" value="F:transmembrane transporter activity"/>
    <property type="evidence" value="ECO:0007669"/>
    <property type="project" value="InterPro"/>
</dbReference>
<evidence type="ECO:0000256" key="5">
    <source>
        <dbReference type="SAM" id="MobiDB-lite"/>
    </source>
</evidence>
<keyword evidence="2 6" id="KW-0812">Transmembrane</keyword>
<dbReference type="GO" id="GO:0005886">
    <property type="term" value="C:plasma membrane"/>
    <property type="evidence" value="ECO:0007669"/>
    <property type="project" value="TreeGrafter"/>
</dbReference>
<reference evidence="8" key="2">
    <citation type="submission" date="2020-08" db="EMBL/GenBank/DDBJ databases">
        <title>Draft Genome Sequence of Cumin Blight Pathogen Alternaria burnsii.</title>
        <authorList>
            <person name="Feng Z."/>
        </authorList>
    </citation>
    <scope>NUCLEOTIDE SEQUENCE</scope>
    <source>
        <strain evidence="8">CBS107.38</strain>
    </source>
</reference>
<feature type="transmembrane region" description="Helical" evidence="6">
    <location>
        <begin position="140"/>
        <end position="158"/>
    </location>
</feature>
<feature type="transmembrane region" description="Helical" evidence="6">
    <location>
        <begin position="539"/>
        <end position="557"/>
    </location>
</feature>
<reference evidence="8" key="1">
    <citation type="submission" date="2020-01" db="EMBL/GenBank/DDBJ databases">
        <authorList>
            <person name="Feng Z.H.Z."/>
        </authorList>
    </citation>
    <scope>NUCLEOTIDE SEQUENCE</scope>
    <source>
        <strain evidence="8">CBS107.38</strain>
    </source>
</reference>
<feature type="transmembrane region" description="Helical" evidence="6">
    <location>
        <begin position="615"/>
        <end position="632"/>
    </location>
</feature>
<dbReference type="EMBL" id="JAAABM010000002">
    <property type="protein sequence ID" value="KAF7679913.1"/>
    <property type="molecule type" value="Genomic_DNA"/>
</dbReference>
<evidence type="ECO:0000256" key="2">
    <source>
        <dbReference type="ARBA" id="ARBA00022692"/>
    </source>
</evidence>
<keyword evidence="9" id="KW-1185">Reference proteome</keyword>
<feature type="transmembrane region" description="Helical" evidence="6">
    <location>
        <begin position="368"/>
        <end position="385"/>
    </location>
</feature>
<comment type="subcellular location">
    <subcellularLocation>
        <location evidence="1">Membrane</location>
        <topology evidence="1">Multi-pass membrane protein</topology>
    </subcellularLocation>
</comment>
<evidence type="ECO:0000256" key="6">
    <source>
        <dbReference type="SAM" id="Phobius"/>
    </source>
</evidence>